<dbReference type="InterPro" id="IPR019734">
    <property type="entry name" value="TPR_rpt"/>
</dbReference>
<organism evidence="2 3">
    <name type="scientific">Angomonas deanei</name>
    <dbReference type="NCBI Taxonomy" id="59799"/>
    <lineage>
        <taxon>Eukaryota</taxon>
        <taxon>Discoba</taxon>
        <taxon>Euglenozoa</taxon>
        <taxon>Kinetoplastea</taxon>
        <taxon>Metakinetoplastina</taxon>
        <taxon>Trypanosomatida</taxon>
        <taxon>Trypanosomatidae</taxon>
        <taxon>Strigomonadinae</taxon>
        <taxon>Angomonas</taxon>
    </lineage>
</organism>
<feature type="compositionally biased region" description="Low complexity" evidence="1">
    <location>
        <begin position="442"/>
        <end position="451"/>
    </location>
</feature>
<protein>
    <submittedName>
        <fullName evidence="2">Tetratricopeptide repeat, putative</fullName>
    </submittedName>
</protein>
<evidence type="ECO:0000313" key="3">
    <source>
        <dbReference type="Proteomes" id="UP000515908"/>
    </source>
</evidence>
<dbReference type="OrthoDB" id="267133at2759"/>
<name>A0A7G2CMG0_9TRYP</name>
<dbReference type="Proteomes" id="UP000515908">
    <property type="component" value="Chromosome 16"/>
</dbReference>
<dbReference type="CDD" id="cd23767">
    <property type="entry name" value="IQCD"/>
    <property type="match status" value="1"/>
</dbReference>
<dbReference type="AlphaFoldDB" id="A0A7G2CMG0"/>
<dbReference type="Pfam" id="PF13181">
    <property type="entry name" value="TPR_8"/>
    <property type="match status" value="1"/>
</dbReference>
<accession>A0A7G2CMG0</accession>
<keyword evidence="3" id="KW-1185">Reference proteome</keyword>
<dbReference type="PROSITE" id="PS50096">
    <property type="entry name" value="IQ"/>
    <property type="match status" value="1"/>
</dbReference>
<dbReference type="EMBL" id="LR877160">
    <property type="protein sequence ID" value="CAD2220257.1"/>
    <property type="molecule type" value="Genomic_DNA"/>
</dbReference>
<evidence type="ECO:0000313" key="2">
    <source>
        <dbReference type="EMBL" id="CAD2220257.1"/>
    </source>
</evidence>
<sequence>MMVYQKEGDIYHKQGELESAKDTYSRAITLAERRVARGEKDVYMVLKRYVLSMVGLARIWYQHEKEIKGFKFVDAQHPRVPAVEGDGGDSDLGSISSLESSLSSAGSIFSLNEAILRAMAPREPRSRTGPKFSRVKVNAPHQIKETQLNNREDQFVLHSKMTRELIASPCELLLLRCCEVVELGHNCQSELMIPALIELAQIYEDLELYSRALLLVRRCLGILCNVYDYDHPWVIELQHRADRLNALLEQQMREEAATKIQATWKMHKAMRDLEDALGHPVKRHVWIPRKYRTTPDLDFLGDLEDLPVDNGEPDDDVYVDDLPDNGALVPVEPNLPAVVYNPVESQGEVVTFTTMVPNAKVLGTTQDTETDTHIEQTDLGDILTIRTTTVTRTLTENVDDEEDVFEELGPDDSEEPSLDDVPRVQEIPDEPYPPRRFPPPSGATRAETAADGADETTRSVFAY</sequence>
<dbReference type="InterPro" id="IPR011990">
    <property type="entry name" value="TPR-like_helical_dom_sf"/>
</dbReference>
<feature type="compositionally biased region" description="Pro residues" evidence="1">
    <location>
        <begin position="430"/>
        <end position="441"/>
    </location>
</feature>
<evidence type="ECO:0000256" key="1">
    <source>
        <dbReference type="SAM" id="MobiDB-lite"/>
    </source>
</evidence>
<gene>
    <name evidence="2" type="ORF">ADEAN_000777200</name>
</gene>
<feature type="region of interest" description="Disordered" evidence="1">
    <location>
        <begin position="396"/>
        <end position="463"/>
    </location>
</feature>
<dbReference type="SUPFAM" id="SSF48452">
    <property type="entry name" value="TPR-like"/>
    <property type="match status" value="1"/>
</dbReference>
<feature type="compositionally biased region" description="Acidic residues" evidence="1">
    <location>
        <begin position="397"/>
        <end position="418"/>
    </location>
</feature>
<reference evidence="2 3" key="1">
    <citation type="submission" date="2020-08" db="EMBL/GenBank/DDBJ databases">
        <authorList>
            <person name="Newling K."/>
            <person name="Davey J."/>
            <person name="Forrester S."/>
        </authorList>
    </citation>
    <scope>NUCLEOTIDE SEQUENCE [LARGE SCALE GENOMIC DNA]</scope>
    <source>
        <strain evidence="3">Crithidia deanei Carvalho (ATCC PRA-265)</strain>
    </source>
</reference>
<proteinExistence type="predicted"/>
<dbReference type="VEuPathDB" id="TriTrypDB:ADEAN_000777200"/>